<accession>A0A0G4INK7</accession>
<evidence type="ECO:0000313" key="2">
    <source>
        <dbReference type="EMBL" id="CEO96764.1"/>
    </source>
</evidence>
<feature type="compositionally biased region" description="Basic and acidic residues" evidence="1">
    <location>
        <begin position="2988"/>
        <end position="3004"/>
    </location>
</feature>
<sequence length="3449" mass="374268">MATSGPDATVDPVPNEAGANVPAAISDVGPVDHYADPGGDPSAIPSDRLLAQMMAAWVARQTPPPAPTYLVAPSGALSGPRKLNAIGLTFIPDDYGDDGNVVQETQPTTDAKPSHRQPDPTSTLSASFALAATGHNAPTWVHPLFLGLFCQSWFRADADRPGANPSAASRMQNTAAVWAALADVLEKLLNGNRDWVADVTAGAGELRLRHMRSIMQTTSALCLDLVGVAAAGAPIDRVLSLVAYLRREVAALIDGEVLIVPCGWRSDDDIGFAHMVVIKDPGDSFTVGVVNTLERAGLRSYHPCTARFPPGFRYRTALELRRVPRDRLLNDALWYAIVDMQVSRSPLHSPALFYEVIVPFIRGPGSDAAAPEATASGMPWRRAQTAQRCSAALPMACVEYLAYAKGFPEHDVERIVYNIQRQVFAMARDDLQACHVDEREVGWMFAACQRMAIDSADVLERGRIRGRQGPDIQAMIESVMRVCRPPLSTLPPEELVGLADADLPGDEDVGDVGHGGEDGSAPDDVDQLDYGAPPAFDLPSLIGNVDVVDGSTQHVAAARATRFEQFPGGNDVIDAVALCHSTCLSAGSSSPWMRLLTIRDMAVSVPIQPAADAGAICPPVDDLMAWMVDDLKAIPIVDVALVGDMLVVGGALLAIAHASNQIRHGIPDGIIADLMASGATWTTSSSTIDALRDRSMAYLTACIREPGPEVDGIVGRLRDLLRACVSCRQGADTGLVVLGPSGPGPGSVGAYVTGAPDDLDERQLRSRVDRSAGVGVCLDLSLEQNQIAVELLTCPSMRIPLLLAFGADHARQVCASPRLQALLYSAVFDPGAERAAGQLAYEFAHAPDATIAPCTALLERALVEDEQRNGLDSLLFLARFASRFASGMKVANVERPAFRLALERIAERLTRRISERDDGGRPLCLYLLHAGRLLLSLDDDDCLASAVFIATWTRLVVSDADGRRLLARHHVSIATVLSGVSRVVPVLALRLKQRDNVDAFLSRLFDVGVLIRPRDGSAMARVWRPSDDDGWVWTSLPDPAAPAISFVHSRATIAFDGRACAFLLNGTIAFAAVADRMPDVGVPIPSPAAFALHVGPVWTAVGVPDDDVVEAVERVADDVQVDVLTLDNALWFPARPMPARLQWVEACLPSHVRVQLKERGCGSRWRIDREQGPIVWLRSPNDHVAVADQHARSVRVFRLERLWGRGHWPIPVASYDVGRDRLVIVNPQRHAFVVRHARHGLRIPHDVMEAVVPRDLVSEYASFWMPPCGAITGLPYRADDAPALRIEFLPTFRVVRGAPVKDGDGLPSRLRPYHLSVSDATLQGALKRARRDAVLAHAMLTAVSRSSGALALVRAAHGRAAVQAPQALRTLIAPEHILLWTLDGIQTPLLAMIEVPLLGLRFQERTLMEDDLDCGENGPFYADANTPATVTKLFVRRATHLFLVGDDAMRDMFVLERRRWPGQIRRLTNGLRRVMVLGDPHGTMALAIPNECLFGPGARPGDVRQRVLFYPVHLSRTFFLMPTRLHVLSLVLARYRLGHLNEAARLALALSSHDDRDPVGDDERLVLSAFDVDENTTENAAAVLLHVARSVNDAGRLWPIADLYATYLSGSAYVSSSCLMSLAEERQLIDTFPTIVDANVLIANRSAFLDAAVDNRREGDLVVSMRLPERVEGACVWQALLDEAPAFFDALHVNDYQWPWAVTLSFTDRALLDRDALRGFELVRRIRSCHDGGFDGNAFLLCFQMVTGAVRAGLCRDTLTDGNLLASLLLQGYLVSMFRQRQASHRDAIHSIRSAAHDPEAASALMPFMMLGVLATRPKANDAEVPAFPTSVADGSPRVAHAGHGPLHRFITRLQRYCRTLCKATTEGGTAPAEQRTLVEVVSLTATDIERESDRACRPSDMSAREQTMHNPVLEIGAGAVLEHDHDVLTTQPLSVIQLTWFVRTEPAADAPVPEFQVPERWRSRWTSVETGEPSSAPDAAASSRNKLLLVMESDVGSEGGWESRHQQAIRKLWELRRMMGTIARHDVAVVGRALQAILRAADAVSLRADDITFDQSKRYAFALRRMAGHQRRVSFGYLAMCMCSTRAFDDLMRVNPFIAATHHHPLHLLDGIASIMLRTSRIGQARDALRLVNDLYAQMVRRLNKAYTPLPASFFRLADRLADLLCARRALVQGRLFDPRVLLFDFAAGRSLADDDLRVIQSSATASPERIHIDAFGKVPISTTVVPVQCAIHDGFVVVCVPASAVDIVRHLWTRDSWPALSGLLPSQRALRTFRANDHVAAQVVRRRLLFACRTNSVLLTSEVDLQRILLEAVDAQRRASIDATAWRDCVHALRRAAIQIGVGARLALLHPALLADSPNALPYRLSIWPDSSTDASAGASTPVLVPWAPLRIRIAMLFIAPLCSVSIGSAALRAAMDVAVQRDALRIDPIGVIADEDAFRADVLPELVRYVRGALTVVGAPGNVALAERVIRRWSRRLLFHVLSPATALKARSESGSTTRPSNPDAAFGEVIRETFARCERNAWAESAAASALADSALPHLAHRSPDVVGVSVYDVGRLFPRRLSYHSGLVPMPPPVPVAGFRSRDAIAALALYTSADCVTVRRSGPAAAGRDALFAVAAREFDAVADCGRVFAGLCPVECGRALLAAGAGDRFRGVVVVDRTGVPVIVFGSGRQARYDPHVAPRARDLFFVFTGDAVDAALVFPMASTARVLLLVSAQHTSLAGFCKGMSRLELLGRSQTVQIAVLAPDRIKAQTAMDIVNWLIRNDDTGDDDTEWVRAFKDAWHGLQALEREPDQDWRPFVVRDWMWAADFENDAAFWHRIVARRIEWRRGLWRNSNERAPLCTRQFEAMEAALMGKSGDHIDYCARRIMPGPMEVPYVACDLPWVIKLSAVTDEDAHSEEPVIHNINGAPLKMAGALARAGASVHAFVPDDDASGESPGTTDNQGGALVRQSDIAFHSFADSHGCQRMTRYAFGCAVDAWGPPDHRLPPSTPPDDRPPPETDQPSAVTYAPTANDDLPVRSLDDLFDVCQDGGDRRYRALSISGFRRAWAILHRGAPAPRPAMPRPANVIAVSLSAAAETRANLDTGRRLGTLFIVGVDGAPVVLAGASSTLSAATVAAAAIRVWNEPLGGPATSLADLDWRLQRQDRHESASALPWFGKAGLAAPGQCLSVGNGALPEHELSSMSPCDAANLVRVALQARQVSMTLDTTSSDECVARLSARMSPATALCLFDRFAAHGNVLQEGQLRAMLGNRVQVRANCNAAVPEPGASMSGEDDDVKHADDYWSASDLAVMALLGRVVARAFESDGATVTDEDAIRAGRLRQALCVAEGTVRRKTYGEVPSDQLARDLGLDLSKGFVMATDGEIESVWIPDEILNKKVADAVAVGDLLAWVRYVLTRGAHVPQNVRGTFVKLATREADAALAGLDVDDSDAALRFVRMTSL</sequence>
<keyword evidence="3" id="KW-1185">Reference proteome</keyword>
<feature type="region of interest" description="Disordered" evidence="1">
    <location>
        <begin position="502"/>
        <end position="523"/>
    </location>
</feature>
<feature type="region of interest" description="Disordered" evidence="1">
    <location>
        <begin position="2988"/>
        <end position="3011"/>
    </location>
</feature>
<dbReference type="EMBL" id="CDSF01000076">
    <property type="protein sequence ID" value="CEO96764.1"/>
    <property type="molecule type" value="Genomic_DNA"/>
</dbReference>
<gene>
    <name evidence="2" type="ORF">PBRA_005368</name>
</gene>
<proteinExistence type="predicted"/>
<organism evidence="2 3">
    <name type="scientific">Plasmodiophora brassicae</name>
    <name type="common">Clubroot disease agent</name>
    <dbReference type="NCBI Taxonomy" id="37360"/>
    <lineage>
        <taxon>Eukaryota</taxon>
        <taxon>Sar</taxon>
        <taxon>Rhizaria</taxon>
        <taxon>Endomyxa</taxon>
        <taxon>Phytomyxea</taxon>
        <taxon>Plasmodiophorida</taxon>
        <taxon>Plasmodiophoridae</taxon>
        <taxon>Plasmodiophora</taxon>
    </lineage>
</organism>
<feature type="compositionally biased region" description="Polar residues" evidence="1">
    <location>
        <begin position="102"/>
        <end position="111"/>
    </location>
</feature>
<evidence type="ECO:0000313" key="3">
    <source>
        <dbReference type="Proteomes" id="UP000039324"/>
    </source>
</evidence>
<evidence type="ECO:0000256" key="1">
    <source>
        <dbReference type="SAM" id="MobiDB-lite"/>
    </source>
</evidence>
<feature type="region of interest" description="Disordered" evidence="1">
    <location>
        <begin position="97"/>
        <end position="122"/>
    </location>
</feature>
<feature type="region of interest" description="Disordered" evidence="1">
    <location>
        <begin position="1"/>
        <end position="23"/>
    </location>
</feature>
<protein>
    <submittedName>
        <fullName evidence="2">Uncharacterized protein</fullName>
    </submittedName>
</protein>
<reference evidence="2 3" key="1">
    <citation type="submission" date="2015-02" db="EMBL/GenBank/DDBJ databases">
        <authorList>
            <person name="Chooi Y.-H."/>
        </authorList>
    </citation>
    <scope>NUCLEOTIDE SEQUENCE [LARGE SCALE GENOMIC DNA]</scope>
    <source>
        <strain evidence="2">E3</strain>
    </source>
</reference>
<name>A0A0G4INK7_PLABS</name>
<dbReference type="Proteomes" id="UP000039324">
    <property type="component" value="Unassembled WGS sequence"/>
</dbReference>